<dbReference type="AlphaFoldDB" id="A0A1H6AJE3"/>
<dbReference type="OrthoDB" id="5587545at2"/>
<accession>A0A1H6AJE3</accession>
<dbReference type="RefSeq" id="WP_103881247.1">
    <property type="nucleotide sequence ID" value="NZ_FNVG01000015.1"/>
</dbReference>
<reference evidence="2" key="1">
    <citation type="submission" date="2016-10" db="EMBL/GenBank/DDBJ databases">
        <authorList>
            <person name="Varghese N."/>
            <person name="Submissions S."/>
        </authorList>
    </citation>
    <scope>NUCLEOTIDE SEQUENCE [LARGE SCALE GENOMIC DNA]</scope>
    <source>
        <strain evidence="2">CGMCC 1.7062</strain>
    </source>
</reference>
<name>A0A1H6AJE3_9VIBR</name>
<dbReference type="Pfam" id="PF08921">
    <property type="entry name" value="DUF1904"/>
    <property type="match status" value="1"/>
</dbReference>
<gene>
    <name evidence="1" type="ORF">SAMN04488244_115117</name>
</gene>
<organism evidence="1 2">
    <name type="scientific">Vibrio hangzhouensis</name>
    <dbReference type="NCBI Taxonomy" id="462991"/>
    <lineage>
        <taxon>Bacteria</taxon>
        <taxon>Pseudomonadati</taxon>
        <taxon>Pseudomonadota</taxon>
        <taxon>Gammaproteobacteria</taxon>
        <taxon>Vibrionales</taxon>
        <taxon>Vibrionaceae</taxon>
        <taxon>Vibrio</taxon>
    </lineage>
</organism>
<evidence type="ECO:0000313" key="1">
    <source>
        <dbReference type="EMBL" id="SEG48360.1"/>
    </source>
</evidence>
<sequence>MPHLRFRAINPEMVKTLSQPLVDQLQPLMDCPREDFTIEHISSSFFFDGRQSSAYPFVEVLWFDRGQEVKDKVAGAITEQVRGALGEDFEVAVVFLPLNACDYYDNAEHYG</sequence>
<dbReference type="SUPFAM" id="SSF55331">
    <property type="entry name" value="Tautomerase/MIF"/>
    <property type="match status" value="1"/>
</dbReference>
<protein>
    <recommendedName>
        <fullName evidence="3">DUF1904 domain-containing protein</fullName>
    </recommendedName>
</protein>
<evidence type="ECO:0000313" key="2">
    <source>
        <dbReference type="Proteomes" id="UP000236721"/>
    </source>
</evidence>
<dbReference type="EMBL" id="FNVG01000015">
    <property type="protein sequence ID" value="SEG48360.1"/>
    <property type="molecule type" value="Genomic_DNA"/>
</dbReference>
<dbReference type="Proteomes" id="UP000236721">
    <property type="component" value="Unassembled WGS sequence"/>
</dbReference>
<dbReference type="InterPro" id="IPR015017">
    <property type="entry name" value="DUF1904"/>
</dbReference>
<dbReference type="Gene3D" id="3.30.429.10">
    <property type="entry name" value="Macrophage Migration Inhibitory Factor"/>
    <property type="match status" value="1"/>
</dbReference>
<evidence type="ECO:0008006" key="3">
    <source>
        <dbReference type="Google" id="ProtNLM"/>
    </source>
</evidence>
<dbReference type="InterPro" id="IPR014347">
    <property type="entry name" value="Tautomerase/MIF_sf"/>
</dbReference>
<keyword evidence="2" id="KW-1185">Reference proteome</keyword>
<proteinExistence type="predicted"/>